<dbReference type="Proteomes" id="UP000076761">
    <property type="component" value="Unassembled WGS sequence"/>
</dbReference>
<gene>
    <name evidence="2" type="ORF">NEOLEDRAFT_197360</name>
</gene>
<dbReference type="InterPro" id="IPR011009">
    <property type="entry name" value="Kinase-like_dom_sf"/>
</dbReference>
<name>A0A165MDG4_9AGAM</name>
<dbReference type="InParanoid" id="A0A165MDG4"/>
<proteinExistence type="predicted"/>
<dbReference type="Pfam" id="PF17667">
    <property type="entry name" value="Pkinase_fungal"/>
    <property type="match status" value="1"/>
</dbReference>
<dbReference type="AlphaFoldDB" id="A0A165MDG4"/>
<dbReference type="PANTHER" id="PTHR38248">
    <property type="entry name" value="FUNK1 6"/>
    <property type="match status" value="1"/>
</dbReference>
<evidence type="ECO:0000259" key="1">
    <source>
        <dbReference type="Pfam" id="PF17667"/>
    </source>
</evidence>
<keyword evidence="3" id="KW-1185">Reference proteome</keyword>
<reference evidence="2 3" key="1">
    <citation type="journal article" date="2016" name="Mol. Biol. Evol.">
        <title>Comparative Genomics of Early-Diverging Mushroom-Forming Fungi Provides Insights into the Origins of Lignocellulose Decay Capabilities.</title>
        <authorList>
            <person name="Nagy L.G."/>
            <person name="Riley R."/>
            <person name="Tritt A."/>
            <person name="Adam C."/>
            <person name="Daum C."/>
            <person name="Floudas D."/>
            <person name="Sun H."/>
            <person name="Yadav J.S."/>
            <person name="Pangilinan J."/>
            <person name="Larsson K.H."/>
            <person name="Matsuura K."/>
            <person name="Barry K."/>
            <person name="Labutti K."/>
            <person name="Kuo R."/>
            <person name="Ohm R.A."/>
            <person name="Bhattacharya S.S."/>
            <person name="Shirouzu T."/>
            <person name="Yoshinaga Y."/>
            <person name="Martin F.M."/>
            <person name="Grigoriev I.V."/>
            <person name="Hibbett D.S."/>
        </authorList>
    </citation>
    <scope>NUCLEOTIDE SEQUENCE [LARGE SCALE GENOMIC DNA]</scope>
    <source>
        <strain evidence="2 3">HHB14362 ss-1</strain>
    </source>
</reference>
<accession>A0A165MDG4</accession>
<sequence>MGIKRWDPVECCLYSVAKQNHSDHCHAVGLEASNYLHGPVTVSEFMEASFPGWKAPSISDKQLAKYSTLLDEIVPHRTEACGLSEKSMYEPIMKSFGAICKKQAMPLRFHICANERLPDEPEFGYRAAPDLSILSRDTPEGHWSRSLAFIEVKPMEKDDPLFHHTPGKDLDLKDSHVNVWNQIQSYAASSYRAVPRCFLLAIGIFGDTARFFRWDRSSHIVSHAFRYKTHPAPLIKFLVGLSRYAGGGVDQTLSSGIVLRQEQDLVEHHFARALDKHLLPPYESIHPGRSLIDDSTRLEVKYNGGVDVYVTLGPPIFCSRSIFGRGTRVWLARMVGCPIDKEDADYVVIKDSWRERALWTEGDAYNAIHGDSNVFGVARILCDYDVVTDLNDKIHRTSGAHLNGVIDSWGLPRHDEPAFTDLVHHRCILLSVGIPLWRFSSTRILMEAIRDGIIGHRNMCDRGVLHRDISINNVMISADASKESNAKGFIIDPEYAVLLDSPSSDDDLCDLTGTFQFTSVARFFAGHGVKHAQWHDLESFFWVTVNVVLKHTDCSMLIDGIRVSGPVAVHLIFTDAPSTRKSFIETHAYTLNVAGNAPLTKCIHVLAGLVSTHYPSKPQEETTRQNAINNVNGMLSFMKERPPPEEIERMEKIMIEDNMKRSFSLLTHDRVISTIQ</sequence>
<dbReference type="InterPro" id="IPR008266">
    <property type="entry name" value="Tyr_kinase_AS"/>
</dbReference>
<feature type="domain" description="Fungal-type protein kinase" evidence="1">
    <location>
        <begin position="175"/>
        <end position="546"/>
    </location>
</feature>
<dbReference type="InterPro" id="IPR040976">
    <property type="entry name" value="Pkinase_fungal"/>
</dbReference>
<evidence type="ECO:0000313" key="3">
    <source>
        <dbReference type="Proteomes" id="UP000076761"/>
    </source>
</evidence>
<dbReference type="PROSITE" id="PS00109">
    <property type="entry name" value="PROTEIN_KINASE_TYR"/>
    <property type="match status" value="1"/>
</dbReference>
<dbReference type="OrthoDB" id="2797568at2759"/>
<dbReference type="GO" id="GO:0004672">
    <property type="term" value="F:protein kinase activity"/>
    <property type="evidence" value="ECO:0007669"/>
    <property type="project" value="InterPro"/>
</dbReference>
<dbReference type="PANTHER" id="PTHR38248:SF2">
    <property type="entry name" value="FUNK1 11"/>
    <property type="match status" value="1"/>
</dbReference>
<evidence type="ECO:0000313" key="2">
    <source>
        <dbReference type="EMBL" id="KZT18196.1"/>
    </source>
</evidence>
<protein>
    <recommendedName>
        <fullName evidence="1">Fungal-type protein kinase domain-containing protein</fullName>
    </recommendedName>
</protein>
<organism evidence="2 3">
    <name type="scientific">Neolentinus lepideus HHB14362 ss-1</name>
    <dbReference type="NCBI Taxonomy" id="1314782"/>
    <lineage>
        <taxon>Eukaryota</taxon>
        <taxon>Fungi</taxon>
        <taxon>Dikarya</taxon>
        <taxon>Basidiomycota</taxon>
        <taxon>Agaricomycotina</taxon>
        <taxon>Agaricomycetes</taxon>
        <taxon>Gloeophyllales</taxon>
        <taxon>Gloeophyllaceae</taxon>
        <taxon>Neolentinus</taxon>
    </lineage>
</organism>
<dbReference type="EMBL" id="KV425699">
    <property type="protein sequence ID" value="KZT18196.1"/>
    <property type="molecule type" value="Genomic_DNA"/>
</dbReference>
<dbReference type="SUPFAM" id="SSF56112">
    <property type="entry name" value="Protein kinase-like (PK-like)"/>
    <property type="match status" value="1"/>
</dbReference>